<accession>A0A4R1BGB3</accession>
<dbReference type="AlphaFoldDB" id="A0A4R1BGB3"/>
<dbReference type="GO" id="GO:0005524">
    <property type="term" value="F:ATP binding"/>
    <property type="evidence" value="ECO:0007669"/>
    <property type="project" value="UniProtKB-KW"/>
</dbReference>
<dbReference type="CDD" id="cd00483">
    <property type="entry name" value="HPPK"/>
    <property type="match status" value="1"/>
</dbReference>
<evidence type="ECO:0000256" key="3">
    <source>
        <dbReference type="ARBA" id="ARBA00013253"/>
    </source>
</evidence>
<dbReference type="InterPro" id="IPR000550">
    <property type="entry name" value="Hppk"/>
</dbReference>
<evidence type="ECO:0000256" key="8">
    <source>
        <dbReference type="ARBA" id="ARBA00022909"/>
    </source>
</evidence>
<name>A0A4R1BGB3_9ACTN</name>
<evidence type="ECO:0000313" key="10">
    <source>
        <dbReference type="EMBL" id="TCJ16230.1"/>
    </source>
</evidence>
<dbReference type="GO" id="GO:0046656">
    <property type="term" value="P:folic acid biosynthetic process"/>
    <property type="evidence" value="ECO:0007669"/>
    <property type="project" value="UniProtKB-KW"/>
</dbReference>
<evidence type="ECO:0000256" key="1">
    <source>
        <dbReference type="ARBA" id="ARBA00000198"/>
    </source>
</evidence>
<evidence type="ECO:0000313" key="11">
    <source>
        <dbReference type="Proteomes" id="UP000295244"/>
    </source>
</evidence>
<dbReference type="InterPro" id="IPR035907">
    <property type="entry name" value="Hppk_sf"/>
</dbReference>
<reference evidence="10 11" key="1">
    <citation type="submission" date="2019-03" db="EMBL/GenBank/DDBJ databases">
        <title>Whole genome sequence of a novel Rubrobacter taiwanensis strain, isolated from Yellowstone National Park.</title>
        <authorList>
            <person name="Freed S."/>
            <person name="Ramaley R.F."/>
            <person name="Kyndt J.A."/>
        </authorList>
    </citation>
    <scope>NUCLEOTIDE SEQUENCE [LARGE SCALE GENOMIC DNA]</scope>
    <source>
        <strain evidence="10 11">Yellowstone</strain>
    </source>
</reference>
<comment type="pathway">
    <text evidence="2">Cofactor biosynthesis; tetrahydrofolate biosynthesis; 2-amino-4-hydroxy-6-hydroxymethyl-7,8-dihydropteridine diphosphate from 7,8-dihydroneopterin triphosphate: step 4/4.</text>
</comment>
<dbReference type="EMBL" id="SKBU01000017">
    <property type="protein sequence ID" value="TCJ16230.1"/>
    <property type="molecule type" value="Genomic_DNA"/>
</dbReference>
<keyword evidence="11" id="KW-1185">Reference proteome</keyword>
<dbReference type="Gene3D" id="3.30.70.560">
    <property type="entry name" value="7,8-Dihydro-6-hydroxymethylpterin-pyrophosphokinase HPPK"/>
    <property type="match status" value="1"/>
</dbReference>
<sequence>MSRAFLSLGSNLGDREEYLRAIIRALRNGPRVEVVGVSRVYETEPVEVEAGQPDYLNCVVAVEYGASALELLRFCQGVECALGRERREGVKTARTADIDVLTFGREVIEGADLTVPHPGVVRAFNLRALADLAPELEVPGYGVVEELLAEADLSGVREYGRV</sequence>
<comment type="catalytic activity">
    <reaction evidence="1">
        <text>6-hydroxymethyl-7,8-dihydropterin + ATP = (7,8-dihydropterin-6-yl)methyl diphosphate + AMP + H(+)</text>
        <dbReference type="Rhea" id="RHEA:11412"/>
        <dbReference type="ChEBI" id="CHEBI:15378"/>
        <dbReference type="ChEBI" id="CHEBI:30616"/>
        <dbReference type="ChEBI" id="CHEBI:44841"/>
        <dbReference type="ChEBI" id="CHEBI:72950"/>
        <dbReference type="ChEBI" id="CHEBI:456215"/>
        <dbReference type="EC" id="2.7.6.3"/>
    </reaction>
</comment>
<keyword evidence="6 10" id="KW-0418">Kinase</keyword>
<dbReference type="Proteomes" id="UP000295244">
    <property type="component" value="Unassembled WGS sequence"/>
</dbReference>
<dbReference type="UniPathway" id="UPA00077">
    <property type="reaction ID" value="UER00155"/>
</dbReference>
<dbReference type="GO" id="GO:0046654">
    <property type="term" value="P:tetrahydrofolate biosynthetic process"/>
    <property type="evidence" value="ECO:0007669"/>
    <property type="project" value="UniProtKB-UniPathway"/>
</dbReference>
<dbReference type="PANTHER" id="PTHR43071:SF1">
    <property type="entry name" value="2-AMINO-4-HYDROXY-6-HYDROXYMETHYLDIHYDROPTERIDINE PYROPHOSPHOKINASE"/>
    <property type="match status" value="1"/>
</dbReference>
<dbReference type="PANTHER" id="PTHR43071">
    <property type="entry name" value="2-AMINO-4-HYDROXY-6-HYDROXYMETHYLDIHYDROPTERIDINE PYROPHOSPHOKINASE"/>
    <property type="match status" value="1"/>
</dbReference>
<dbReference type="GO" id="GO:0003848">
    <property type="term" value="F:2-amino-4-hydroxy-6-hydroxymethyldihydropteridine diphosphokinase activity"/>
    <property type="evidence" value="ECO:0007669"/>
    <property type="project" value="UniProtKB-EC"/>
</dbReference>
<keyword evidence="4 10" id="KW-0808">Transferase</keyword>
<dbReference type="EC" id="2.7.6.3" evidence="3"/>
<organism evidence="10 11">
    <name type="scientific">Rubrobacter taiwanensis</name>
    <dbReference type="NCBI Taxonomy" id="185139"/>
    <lineage>
        <taxon>Bacteria</taxon>
        <taxon>Bacillati</taxon>
        <taxon>Actinomycetota</taxon>
        <taxon>Rubrobacteria</taxon>
        <taxon>Rubrobacterales</taxon>
        <taxon>Rubrobacteraceae</taxon>
        <taxon>Rubrobacter</taxon>
    </lineage>
</organism>
<dbReference type="OrthoDB" id="9808041at2"/>
<dbReference type="SUPFAM" id="SSF55083">
    <property type="entry name" value="6-hydroxymethyl-7,8-dihydropterin pyrophosphokinase, HPPK"/>
    <property type="match status" value="1"/>
</dbReference>
<protein>
    <recommendedName>
        <fullName evidence="3">2-amino-4-hydroxy-6-hydroxymethyldihydropteridine diphosphokinase</fullName>
        <ecNumber evidence="3">2.7.6.3</ecNumber>
    </recommendedName>
</protein>
<evidence type="ECO:0000256" key="6">
    <source>
        <dbReference type="ARBA" id="ARBA00022777"/>
    </source>
</evidence>
<feature type="domain" description="7,8-dihydro-6-hydroxymethylpterin-pyrophosphokinase" evidence="9">
    <location>
        <begin position="5"/>
        <end position="134"/>
    </location>
</feature>
<evidence type="ECO:0000256" key="5">
    <source>
        <dbReference type="ARBA" id="ARBA00022741"/>
    </source>
</evidence>
<keyword evidence="7" id="KW-0067">ATP-binding</keyword>
<dbReference type="Pfam" id="PF01288">
    <property type="entry name" value="HPPK"/>
    <property type="match status" value="1"/>
</dbReference>
<keyword evidence="5" id="KW-0547">Nucleotide-binding</keyword>
<dbReference type="RefSeq" id="WP_132691638.1">
    <property type="nucleotide sequence ID" value="NZ_SKBU01000017.1"/>
</dbReference>
<gene>
    <name evidence="10" type="primary">folK</name>
    <name evidence="10" type="ORF">E0L93_10405</name>
</gene>
<evidence type="ECO:0000256" key="2">
    <source>
        <dbReference type="ARBA" id="ARBA00005051"/>
    </source>
</evidence>
<dbReference type="GO" id="GO:0016301">
    <property type="term" value="F:kinase activity"/>
    <property type="evidence" value="ECO:0007669"/>
    <property type="project" value="UniProtKB-KW"/>
</dbReference>
<proteinExistence type="predicted"/>
<evidence type="ECO:0000259" key="9">
    <source>
        <dbReference type="Pfam" id="PF01288"/>
    </source>
</evidence>
<evidence type="ECO:0000256" key="4">
    <source>
        <dbReference type="ARBA" id="ARBA00022679"/>
    </source>
</evidence>
<dbReference type="NCBIfam" id="TIGR01498">
    <property type="entry name" value="folK"/>
    <property type="match status" value="1"/>
</dbReference>
<keyword evidence="8" id="KW-0289">Folate biosynthesis</keyword>
<comment type="caution">
    <text evidence="10">The sequence shown here is derived from an EMBL/GenBank/DDBJ whole genome shotgun (WGS) entry which is preliminary data.</text>
</comment>
<evidence type="ECO:0000256" key="7">
    <source>
        <dbReference type="ARBA" id="ARBA00022840"/>
    </source>
</evidence>